<reference evidence="1 2" key="1">
    <citation type="submission" date="2023-08" db="EMBL/GenBank/DDBJ databases">
        <authorList>
            <person name="Girao M."/>
            <person name="Carvalho M.F."/>
        </authorList>
    </citation>
    <scope>NUCLEOTIDE SEQUENCE [LARGE SCALE GENOMIC DNA]</scope>
    <source>
        <strain evidence="1 2">CC-R104</strain>
    </source>
</reference>
<dbReference type="Proteomes" id="UP001331936">
    <property type="component" value="Unassembled WGS sequence"/>
</dbReference>
<dbReference type="EMBL" id="JAUZMZ010000142">
    <property type="protein sequence ID" value="MEE2034392.1"/>
    <property type="molecule type" value="Genomic_DNA"/>
</dbReference>
<name>A0ABU7JYM6_9NOCA</name>
<organism evidence="1 2">
    <name type="scientific">Rhodococcus chondri</name>
    <dbReference type="NCBI Taxonomy" id="3065941"/>
    <lineage>
        <taxon>Bacteria</taxon>
        <taxon>Bacillati</taxon>
        <taxon>Actinomycetota</taxon>
        <taxon>Actinomycetes</taxon>
        <taxon>Mycobacteriales</taxon>
        <taxon>Nocardiaceae</taxon>
        <taxon>Rhodococcus</taxon>
    </lineage>
</organism>
<sequence length="145" mass="16001">MPLSASDRRLFATTALFVVSQANIARVLGPAATTVGRIQTTFSASAYRRVLDNLGPEDTERYRRHYYWDFVHPLTFALALRAGGEALAQHRPVSPRTRRILATAPVLAAAGDYAENIAGLYLLDHRDRSTDTTVRAATTVSVTKW</sequence>
<proteinExistence type="predicted"/>
<evidence type="ECO:0000313" key="1">
    <source>
        <dbReference type="EMBL" id="MEE2034392.1"/>
    </source>
</evidence>
<gene>
    <name evidence="1" type="ORF">Q8814_20105</name>
</gene>
<dbReference type="RefSeq" id="WP_330153762.1">
    <property type="nucleotide sequence ID" value="NZ_JAUZMZ010000142.1"/>
</dbReference>
<accession>A0ABU7JYM6</accession>
<evidence type="ECO:0000313" key="2">
    <source>
        <dbReference type="Proteomes" id="UP001331936"/>
    </source>
</evidence>
<feature type="non-terminal residue" evidence="1">
    <location>
        <position position="145"/>
    </location>
</feature>
<protein>
    <submittedName>
        <fullName evidence="1">Uncharacterized protein</fullName>
    </submittedName>
</protein>
<comment type="caution">
    <text evidence="1">The sequence shown here is derived from an EMBL/GenBank/DDBJ whole genome shotgun (WGS) entry which is preliminary data.</text>
</comment>
<keyword evidence="2" id="KW-1185">Reference proteome</keyword>